<sequence length="417" mass="46587">MPANYGQSARLAEKASRELAQKIALENRIPKTLPKPSLNSRSKKRAASEMEGSCSPEQRRVRAAPRYHRSALCQSTTRRSKWAVPEDSDEDNGDETVAAHRSIPAGRAKRINSVQPKIAAAAAAQRQDGDEEGERTPLAETQLVLSATIGPDPANRVPHALICRLQVFPDTATSPPCRLLYSAKFFLSSSSPSSSTTAATNPHLTPCGEIEAWRLLPSTPWDELLHLDFRTIDTTTDERGECARLLQTLFLPSGALKDHLVSSSHSLSFPPLSTSQDLMHVEKVWIYDAFERQGLLESVLRGFRLLVVDSGLDDHDHDHEDDHEHDHEEKKGEVEVKVKVKRRRSRFRFPEDGVVLLAPGKFDDRVMSRCWKGVPRQRVERVLQRIYAKYGGFELVVEEGLSEMFVTTVMGRLVGGE</sequence>
<dbReference type="AlphaFoldDB" id="A0A6A6F2Q0"/>
<name>A0A6A6F2Q0_9PEZI</name>
<protein>
    <submittedName>
        <fullName evidence="2">Uncharacterized protein</fullName>
    </submittedName>
</protein>
<keyword evidence="3" id="KW-1185">Reference proteome</keyword>
<organism evidence="2 3">
    <name type="scientific">Cercospora zeae-maydis SCOH1-5</name>
    <dbReference type="NCBI Taxonomy" id="717836"/>
    <lineage>
        <taxon>Eukaryota</taxon>
        <taxon>Fungi</taxon>
        <taxon>Dikarya</taxon>
        <taxon>Ascomycota</taxon>
        <taxon>Pezizomycotina</taxon>
        <taxon>Dothideomycetes</taxon>
        <taxon>Dothideomycetidae</taxon>
        <taxon>Mycosphaerellales</taxon>
        <taxon>Mycosphaerellaceae</taxon>
        <taxon>Cercospora</taxon>
    </lineage>
</organism>
<dbReference type="EMBL" id="ML992717">
    <property type="protein sequence ID" value="KAF2206587.1"/>
    <property type="molecule type" value="Genomic_DNA"/>
</dbReference>
<accession>A0A6A6F2Q0</accession>
<dbReference type="Proteomes" id="UP000799539">
    <property type="component" value="Unassembled WGS sequence"/>
</dbReference>
<feature type="region of interest" description="Disordered" evidence="1">
    <location>
        <begin position="26"/>
        <end position="95"/>
    </location>
</feature>
<evidence type="ECO:0000256" key="1">
    <source>
        <dbReference type="SAM" id="MobiDB-lite"/>
    </source>
</evidence>
<evidence type="ECO:0000313" key="3">
    <source>
        <dbReference type="Proteomes" id="UP000799539"/>
    </source>
</evidence>
<proteinExistence type="predicted"/>
<reference evidence="2" key="1">
    <citation type="journal article" date="2020" name="Stud. Mycol.">
        <title>101 Dothideomycetes genomes: a test case for predicting lifestyles and emergence of pathogens.</title>
        <authorList>
            <person name="Haridas S."/>
            <person name="Albert R."/>
            <person name="Binder M."/>
            <person name="Bloem J."/>
            <person name="Labutti K."/>
            <person name="Salamov A."/>
            <person name="Andreopoulos B."/>
            <person name="Baker S."/>
            <person name="Barry K."/>
            <person name="Bills G."/>
            <person name="Bluhm B."/>
            <person name="Cannon C."/>
            <person name="Castanera R."/>
            <person name="Culley D."/>
            <person name="Daum C."/>
            <person name="Ezra D."/>
            <person name="Gonzalez J."/>
            <person name="Henrissat B."/>
            <person name="Kuo A."/>
            <person name="Liang C."/>
            <person name="Lipzen A."/>
            <person name="Lutzoni F."/>
            <person name="Magnuson J."/>
            <person name="Mondo S."/>
            <person name="Nolan M."/>
            <person name="Ohm R."/>
            <person name="Pangilinan J."/>
            <person name="Park H.-J."/>
            <person name="Ramirez L."/>
            <person name="Alfaro M."/>
            <person name="Sun H."/>
            <person name="Tritt A."/>
            <person name="Yoshinaga Y."/>
            <person name="Zwiers L.-H."/>
            <person name="Turgeon B."/>
            <person name="Goodwin S."/>
            <person name="Spatafora J."/>
            <person name="Crous P."/>
            <person name="Grigoriev I."/>
        </authorList>
    </citation>
    <scope>NUCLEOTIDE SEQUENCE</scope>
    <source>
        <strain evidence="2">SCOH1-5</strain>
    </source>
</reference>
<gene>
    <name evidence="2" type="ORF">CERZMDRAFT_103251</name>
</gene>
<evidence type="ECO:0000313" key="2">
    <source>
        <dbReference type="EMBL" id="KAF2206587.1"/>
    </source>
</evidence>
<dbReference type="OrthoDB" id="10528687at2759"/>